<gene>
    <name evidence="1" type="ORF">SPARVUS_LOCUS1821858</name>
</gene>
<dbReference type="EMBL" id="CATNWA010001706">
    <property type="protein sequence ID" value="CAI9540973.1"/>
    <property type="molecule type" value="Genomic_DNA"/>
</dbReference>
<comment type="caution">
    <text evidence="1">The sequence shown here is derived from an EMBL/GenBank/DDBJ whole genome shotgun (WGS) entry which is preliminary data.</text>
</comment>
<keyword evidence="2" id="KW-1185">Reference proteome</keyword>
<organism evidence="1 2">
    <name type="scientific">Staurois parvus</name>
    <dbReference type="NCBI Taxonomy" id="386267"/>
    <lineage>
        <taxon>Eukaryota</taxon>
        <taxon>Metazoa</taxon>
        <taxon>Chordata</taxon>
        <taxon>Craniata</taxon>
        <taxon>Vertebrata</taxon>
        <taxon>Euteleostomi</taxon>
        <taxon>Amphibia</taxon>
        <taxon>Batrachia</taxon>
        <taxon>Anura</taxon>
        <taxon>Neobatrachia</taxon>
        <taxon>Ranoidea</taxon>
        <taxon>Ranidae</taxon>
        <taxon>Staurois</taxon>
    </lineage>
</organism>
<feature type="non-terminal residue" evidence="1">
    <location>
        <position position="1"/>
    </location>
</feature>
<protein>
    <submittedName>
        <fullName evidence="1">Uncharacterized protein</fullName>
    </submittedName>
</protein>
<evidence type="ECO:0000313" key="1">
    <source>
        <dbReference type="EMBL" id="CAI9540973.1"/>
    </source>
</evidence>
<proteinExistence type="predicted"/>
<name>A0ABN9AZT6_9NEOB</name>
<dbReference type="Proteomes" id="UP001162483">
    <property type="component" value="Unassembled WGS sequence"/>
</dbReference>
<reference evidence="1" key="1">
    <citation type="submission" date="2023-05" db="EMBL/GenBank/DDBJ databases">
        <authorList>
            <person name="Stuckert A."/>
        </authorList>
    </citation>
    <scope>NUCLEOTIDE SEQUENCE</scope>
</reference>
<accession>A0ABN9AZT6</accession>
<sequence length="75" mass="8451">LCQSLPRLSITGSRPVITWRHPVITKYYRRGRELYVNNAVLSPVSSCTLLCMALHSRASGKHIHSLIVKTHTTHS</sequence>
<evidence type="ECO:0000313" key="2">
    <source>
        <dbReference type="Proteomes" id="UP001162483"/>
    </source>
</evidence>